<evidence type="ECO:0000313" key="11">
    <source>
        <dbReference type="EMBL" id="ORZ37067.1"/>
    </source>
</evidence>
<feature type="active site" description="Charge relay system" evidence="7 8">
    <location>
        <position position="49"/>
    </location>
</feature>
<evidence type="ECO:0000256" key="7">
    <source>
        <dbReference type="PIRSR" id="PIRSR615500-1"/>
    </source>
</evidence>
<dbReference type="PROSITE" id="PS51829">
    <property type="entry name" value="P_HOMO_B"/>
    <property type="match status" value="1"/>
</dbReference>
<feature type="non-terminal residue" evidence="11">
    <location>
        <position position="1"/>
    </location>
</feature>
<dbReference type="GO" id="GO:0000139">
    <property type="term" value="C:Golgi membrane"/>
    <property type="evidence" value="ECO:0007669"/>
    <property type="project" value="TreeGrafter"/>
</dbReference>
<name>A0A1Y2HR49_9FUNG</name>
<feature type="active site" description="Charge relay system" evidence="7 8">
    <location>
        <position position="261"/>
    </location>
</feature>
<dbReference type="InterPro" id="IPR000209">
    <property type="entry name" value="Peptidase_S8/S53_dom"/>
</dbReference>
<evidence type="ECO:0000313" key="12">
    <source>
        <dbReference type="Proteomes" id="UP000193411"/>
    </source>
</evidence>
<evidence type="ECO:0000256" key="3">
    <source>
        <dbReference type="ARBA" id="ARBA00022729"/>
    </source>
</evidence>
<dbReference type="STRING" id="765915.A0A1Y2HR49"/>
<dbReference type="GO" id="GO:0005802">
    <property type="term" value="C:trans-Golgi network"/>
    <property type="evidence" value="ECO:0007669"/>
    <property type="project" value="TreeGrafter"/>
</dbReference>
<dbReference type="Gene3D" id="3.40.50.200">
    <property type="entry name" value="Peptidase S8/S53 domain"/>
    <property type="match status" value="1"/>
</dbReference>
<accession>A0A1Y2HR49</accession>
<dbReference type="InterPro" id="IPR008979">
    <property type="entry name" value="Galactose-bd-like_sf"/>
</dbReference>
<dbReference type="InterPro" id="IPR036852">
    <property type="entry name" value="Peptidase_S8/S53_dom_sf"/>
</dbReference>
<dbReference type="GO" id="GO:0016485">
    <property type="term" value="P:protein processing"/>
    <property type="evidence" value="ECO:0007669"/>
    <property type="project" value="TreeGrafter"/>
</dbReference>
<feature type="domain" description="P/Homo B" evidence="10">
    <location>
        <begin position="346"/>
        <end position="493"/>
    </location>
</feature>
<feature type="compositionally biased region" description="Low complexity" evidence="9">
    <location>
        <begin position="668"/>
        <end position="690"/>
    </location>
</feature>
<protein>
    <submittedName>
        <fullName evidence="11">Peptidase S8/S53 domain-containing protein</fullName>
    </submittedName>
</protein>
<keyword evidence="2 8" id="KW-0645">Protease</keyword>
<dbReference type="InterPro" id="IPR015500">
    <property type="entry name" value="Peptidase_S8_subtilisin-rel"/>
</dbReference>
<feature type="region of interest" description="Disordered" evidence="9">
    <location>
        <begin position="489"/>
        <end position="556"/>
    </location>
</feature>
<comment type="similarity">
    <text evidence="1">Belongs to the peptidase S8 family. Furin subfamily.</text>
</comment>
<dbReference type="SUPFAM" id="SSF52743">
    <property type="entry name" value="Subtilisin-like"/>
    <property type="match status" value="1"/>
</dbReference>
<feature type="active site" description="Charge relay system" evidence="7 8">
    <location>
        <position position="87"/>
    </location>
</feature>
<evidence type="ECO:0000256" key="8">
    <source>
        <dbReference type="PROSITE-ProRule" id="PRU01240"/>
    </source>
</evidence>
<evidence type="ECO:0000256" key="5">
    <source>
        <dbReference type="ARBA" id="ARBA00022825"/>
    </source>
</evidence>
<dbReference type="PANTHER" id="PTHR42884">
    <property type="entry name" value="PROPROTEIN CONVERTASE SUBTILISIN/KEXIN-RELATED"/>
    <property type="match status" value="1"/>
</dbReference>
<feature type="compositionally biased region" description="Pro residues" evidence="9">
    <location>
        <begin position="493"/>
        <end position="502"/>
    </location>
</feature>
<dbReference type="SUPFAM" id="SSF49785">
    <property type="entry name" value="Galactose-binding domain-like"/>
    <property type="match status" value="1"/>
</dbReference>
<dbReference type="AlphaFoldDB" id="A0A1Y2HR49"/>
<sequence>IIDHYAIRDPGFPKQWHLYNTATPGADINVLPAWAAGTTGRNITVALVDDGLDYTAQDLASKFEPQGSFDFNDHEDLPTPKLSDDYHGTRCAGEVAASINTACGVGVALDARVSGIRILSGQLTSGDEARAYMYKDQLNDIYSCSFGPSDDGTAVEGPSALVKRAFAYGFTKGRRDLGSVYVFASGNGGMHKDDCNADGYANSNYTITIGAVSKDHESPWYAENCAAQLACTYSGGAMGQKAIFTTDVGASECTDTHSGTSAAAPIGAGIFALALSARPDLSVRTLQYLVVDAAVPFNLNTSDPAAVWATLPTGRMFSHRFGFGKLDAARLVAAARAVKRNVLPHVLVETPWSVVDKKIFTEHPPSPFHASPGLGAVNSTIDITPAMLARVNGNASRTETVMVTAHIDHDQRGDIEVDLISPLGVVSKLMTRRPYDTSKAGFQNWTFSSVQHWGEPLVGTWTLRVSDWTNPDQAGVFKGWSMQVAVEVNEPEAPAPRPPPPSTTTTTPPVVVVTPTSTQVQPAPTPTTTLNVSATRNPLQSPTSTPPSDHTAGGGGGAFASSTAIGLVGGLAAVGAIAGGLIKAARTGRLSLAGARQFIASRFGGNAGNVGYEFQTLGGDEREVLFEGFLDDDDDDVDVDSRSSSGFGGKKAATAVSVDTDEDEEVMGGTRVSMGTSRSSSRGGSPMGRV</sequence>
<dbReference type="Pfam" id="PF00082">
    <property type="entry name" value="Peptidase_S8"/>
    <property type="match status" value="1"/>
</dbReference>
<keyword evidence="6" id="KW-0106">Calcium</keyword>
<evidence type="ECO:0000256" key="2">
    <source>
        <dbReference type="ARBA" id="ARBA00022670"/>
    </source>
</evidence>
<feature type="region of interest" description="Disordered" evidence="9">
    <location>
        <begin position="639"/>
        <end position="690"/>
    </location>
</feature>
<keyword evidence="12" id="KW-1185">Reference proteome</keyword>
<feature type="compositionally biased region" description="Low complexity" evidence="9">
    <location>
        <begin position="503"/>
        <end position="529"/>
    </location>
</feature>
<keyword evidence="4 8" id="KW-0378">Hydrolase</keyword>
<dbReference type="Proteomes" id="UP000193411">
    <property type="component" value="Unassembled WGS sequence"/>
</dbReference>
<dbReference type="EMBL" id="MCFL01000014">
    <property type="protein sequence ID" value="ORZ37067.1"/>
    <property type="molecule type" value="Genomic_DNA"/>
</dbReference>
<dbReference type="PROSITE" id="PS00137">
    <property type="entry name" value="SUBTILASE_HIS"/>
    <property type="match status" value="1"/>
</dbReference>
<dbReference type="Gene3D" id="2.60.120.260">
    <property type="entry name" value="Galactose-binding domain-like"/>
    <property type="match status" value="1"/>
</dbReference>
<dbReference type="Pfam" id="PF01483">
    <property type="entry name" value="P_proprotein"/>
    <property type="match status" value="1"/>
</dbReference>
<reference evidence="11 12" key="1">
    <citation type="submission" date="2016-07" db="EMBL/GenBank/DDBJ databases">
        <title>Pervasive Adenine N6-methylation of Active Genes in Fungi.</title>
        <authorList>
            <consortium name="DOE Joint Genome Institute"/>
            <person name="Mondo S.J."/>
            <person name="Dannebaum R.O."/>
            <person name="Kuo R.C."/>
            <person name="Labutti K."/>
            <person name="Haridas S."/>
            <person name="Kuo A."/>
            <person name="Salamov A."/>
            <person name="Ahrendt S.R."/>
            <person name="Lipzen A."/>
            <person name="Sullivan W."/>
            <person name="Andreopoulos W.B."/>
            <person name="Clum A."/>
            <person name="Lindquist E."/>
            <person name="Daum C."/>
            <person name="Ramamoorthy G.K."/>
            <person name="Gryganskyi A."/>
            <person name="Culley D."/>
            <person name="Magnuson J.K."/>
            <person name="James T.Y."/>
            <person name="O'Malley M.A."/>
            <person name="Stajich J.E."/>
            <person name="Spatafora J.W."/>
            <person name="Visel A."/>
            <person name="Grigoriev I.V."/>
        </authorList>
    </citation>
    <scope>NUCLEOTIDE SEQUENCE [LARGE SCALE GENOMIC DNA]</scope>
    <source>
        <strain evidence="11 12">PL171</strain>
    </source>
</reference>
<dbReference type="InterPro" id="IPR002884">
    <property type="entry name" value="P_dom"/>
</dbReference>
<evidence type="ECO:0000256" key="1">
    <source>
        <dbReference type="ARBA" id="ARBA00005325"/>
    </source>
</evidence>
<dbReference type="InterPro" id="IPR034182">
    <property type="entry name" value="Kexin/furin"/>
</dbReference>
<dbReference type="PROSITE" id="PS00138">
    <property type="entry name" value="SUBTILASE_SER"/>
    <property type="match status" value="1"/>
</dbReference>
<dbReference type="PROSITE" id="PS51892">
    <property type="entry name" value="SUBTILASE"/>
    <property type="match status" value="1"/>
</dbReference>
<proteinExistence type="inferred from homology"/>
<organism evidence="11 12">
    <name type="scientific">Catenaria anguillulae PL171</name>
    <dbReference type="NCBI Taxonomy" id="765915"/>
    <lineage>
        <taxon>Eukaryota</taxon>
        <taxon>Fungi</taxon>
        <taxon>Fungi incertae sedis</taxon>
        <taxon>Blastocladiomycota</taxon>
        <taxon>Blastocladiomycetes</taxon>
        <taxon>Blastocladiales</taxon>
        <taxon>Catenariaceae</taxon>
        <taxon>Catenaria</taxon>
    </lineage>
</organism>
<evidence type="ECO:0000256" key="4">
    <source>
        <dbReference type="ARBA" id="ARBA00022801"/>
    </source>
</evidence>
<evidence type="ECO:0000256" key="6">
    <source>
        <dbReference type="ARBA" id="ARBA00022837"/>
    </source>
</evidence>
<dbReference type="InterPro" id="IPR022398">
    <property type="entry name" value="Peptidase_S8_His-AS"/>
</dbReference>
<feature type="compositionally biased region" description="Polar residues" evidence="9">
    <location>
        <begin position="530"/>
        <end position="548"/>
    </location>
</feature>
<keyword evidence="5 8" id="KW-0720">Serine protease</keyword>
<dbReference type="PRINTS" id="PR00723">
    <property type="entry name" value="SUBTILISIN"/>
</dbReference>
<evidence type="ECO:0000259" key="10">
    <source>
        <dbReference type="PROSITE" id="PS51829"/>
    </source>
</evidence>
<keyword evidence="3" id="KW-0732">Signal</keyword>
<evidence type="ECO:0000256" key="9">
    <source>
        <dbReference type="SAM" id="MobiDB-lite"/>
    </source>
</evidence>
<dbReference type="PANTHER" id="PTHR42884:SF14">
    <property type="entry name" value="NEUROENDOCRINE CONVERTASE 1"/>
    <property type="match status" value="1"/>
</dbReference>
<dbReference type="GO" id="GO:0004252">
    <property type="term" value="F:serine-type endopeptidase activity"/>
    <property type="evidence" value="ECO:0007669"/>
    <property type="project" value="UniProtKB-UniRule"/>
</dbReference>
<gene>
    <name evidence="11" type="ORF">BCR44DRAFT_1388742</name>
</gene>
<dbReference type="CDD" id="cd04059">
    <property type="entry name" value="Peptidases_S8_Protein_convertases_Kexins_Furin-like"/>
    <property type="match status" value="1"/>
</dbReference>
<dbReference type="InterPro" id="IPR023828">
    <property type="entry name" value="Peptidase_S8_Ser-AS"/>
</dbReference>
<dbReference type="OrthoDB" id="300641at2759"/>
<comment type="caution">
    <text evidence="11">The sequence shown here is derived from an EMBL/GenBank/DDBJ whole genome shotgun (WGS) entry which is preliminary data.</text>
</comment>